<reference evidence="1 2" key="1">
    <citation type="journal article" date="2017" name="BMC Genomics">
        <title>Genome sequencing of 39 Akkermansia muciniphila isolates reveals its population structure, genomic and functional diverisity, and global distribution in mammalian gut microbiotas.</title>
        <authorList>
            <person name="Guo X."/>
            <person name="Li S."/>
            <person name="Zhang J."/>
            <person name="Wu F."/>
            <person name="Li X."/>
            <person name="Wu D."/>
            <person name="Zhang M."/>
            <person name="Ou Z."/>
            <person name="Jie Z."/>
            <person name="Yan Q."/>
            <person name="Li P."/>
            <person name="Yi J."/>
            <person name="Peng Y."/>
        </authorList>
    </citation>
    <scope>NUCLEOTIDE SEQUENCE [LARGE SCALE GENOMIC DNA]</scope>
    <source>
        <strain evidence="1 2">GP28</strain>
    </source>
</reference>
<evidence type="ECO:0000313" key="2">
    <source>
        <dbReference type="Proteomes" id="UP000236075"/>
    </source>
</evidence>
<dbReference type="EMBL" id="PJLB01000004">
    <property type="protein sequence ID" value="PND04983.1"/>
    <property type="molecule type" value="Genomic_DNA"/>
</dbReference>
<protein>
    <submittedName>
        <fullName evidence="1">Uncharacterized protein</fullName>
    </submittedName>
</protein>
<comment type="caution">
    <text evidence="1">The sequence shown here is derived from an EMBL/GenBank/DDBJ whole genome shotgun (WGS) entry which is preliminary data.</text>
</comment>
<proteinExistence type="predicted"/>
<dbReference type="AlphaFoldDB" id="A0AAX0WML3"/>
<organism evidence="1 2">
    <name type="scientific">Akkermansia muciniphila</name>
    <dbReference type="NCBI Taxonomy" id="239935"/>
    <lineage>
        <taxon>Bacteria</taxon>
        <taxon>Pseudomonadati</taxon>
        <taxon>Verrucomicrobiota</taxon>
        <taxon>Verrucomicrobiia</taxon>
        <taxon>Verrucomicrobiales</taxon>
        <taxon>Akkermansiaceae</taxon>
        <taxon>Akkermansia</taxon>
    </lineage>
</organism>
<evidence type="ECO:0000313" key="1">
    <source>
        <dbReference type="EMBL" id="PND04983.1"/>
    </source>
</evidence>
<accession>A0AAX0WML3</accession>
<name>A0AAX0WML3_9BACT</name>
<dbReference type="Proteomes" id="UP000236075">
    <property type="component" value="Unassembled WGS sequence"/>
</dbReference>
<gene>
    <name evidence="1" type="ORF">CXT95_00715</name>
</gene>
<sequence>MLENSEKGYHMVKKACTMMHSLIDDWKPPPGTFRSGKPWSTVIPVHISTRGYECWIGIPLVRSCVFFSQDFAVQDAA</sequence>